<evidence type="ECO:0000256" key="10">
    <source>
        <dbReference type="ARBA" id="ARBA00041175"/>
    </source>
</evidence>
<dbReference type="InterPro" id="IPR002178">
    <property type="entry name" value="PTS_EIIA_type-2_dom"/>
</dbReference>
<feature type="domain" description="PTS EIIA type-2" evidence="12">
    <location>
        <begin position="542"/>
        <end position="685"/>
    </location>
</feature>
<dbReference type="Gene3D" id="3.40.930.10">
    <property type="entry name" value="Mannitol-specific EII, Chain A"/>
    <property type="match status" value="1"/>
</dbReference>
<dbReference type="Pfam" id="PF00359">
    <property type="entry name" value="PTS_EIIA_2"/>
    <property type="match status" value="1"/>
</dbReference>
<keyword evidence="2" id="KW-0813">Transport</keyword>
<dbReference type="InterPro" id="IPR051351">
    <property type="entry name" value="Ascorbate-PTS_EIIA_comp"/>
</dbReference>
<dbReference type="Pfam" id="PF05043">
    <property type="entry name" value="Mga"/>
    <property type="match status" value="1"/>
</dbReference>
<evidence type="ECO:0000256" key="11">
    <source>
        <dbReference type="ARBA" id="ARBA00042072"/>
    </source>
</evidence>
<keyword evidence="5" id="KW-0808">Transferase</keyword>
<dbReference type="PROSITE" id="PS51094">
    <property type="entry name" value="PTS_EIIA_TYPE_2"/>
    <property type="match status" value="1"/>
</dbReference>
<evidence type="ECO:0000256" key="2">
    <source>
        <dbReference type="ARBA" id="ARBA00022448"/>
    </source>
</evidence>
<dbReference type="GO" id="GO:0016301">
    <property type="term" value="F:kinase activity"/>
    <property type="evidence" value="ECO:0007669"/>
    <property type="project" value="UniProtKB-KW"/>
</dbReference>
<protein>
    <recommendedName>
        <fullName evidence="10">Ascorbate-specific PTS system EIIA component</fullName>
    </recommendedName>
    <alternativeName>
        <fullName evidence="11">Ascorbate-specific phosphotransferase enzyme IIA component</fullName>
    </alternativeName>
</protein>
<dbReference type="OrthoDB" id="369398at2"/>
<dbReference type="CDD" id="cd00211">
    <property type="entry name" value="PTS_IIA_fru"/>
    <property type="match status" value="1"/>
</dbReference>
<dbReference type="Pfam" id="PF00874">
    <property type="entry name" value="PRD"/>
    <property type="match status" value="1"/>
</dbReference>
<dbReference type="InterPro" id="IPR036095">
    <property type="entry name" value="PTS_EIIB-like_sf"/>
</dbReference>
<evidence type="ECO:0000259" key="12">
    <source>
        <dbReference type="PROSITE" id="PS51094"/>
    </source>
</evidence>
<dbReference type="Gene3D" id="3.40.50.2300">
    <property type="match status" value="1"/>
</dbReference>
<evidence type="ECO:0000313" key="15">
    <source>
        <dbReference type="EMBL" id="SDZ65660.1"/>
    </source>
</evidence>
<organism evidence="15 16">
    <name type="scientific">Evansella caseinilytica</name>
    <dbReference type="NCBI Taxonomy" id="1503961"/>
    <lineage>
        <taxon>Bacteria</taxon>
        <taxon>Bacillati</taxon>
        <taxon>Bacillota</taxon>
        <taxon>Bacilli</taxon>
        <taxon>Bacillales</taxon>
        <taxon>Bacillaceae</taxon>
        <taxon>Evansella</taxon>
    </lineage>
</organism>
<reference evidence="16" key="1">
    <citation type="submission" date="2016-10" db="EMBL/GenBank/DDBJ databases">
        <authorList>
            <person name="Varghese N."/>
            <person name="Submissions S."/>
        </authorList>
    </citation>
    <scope>NUCLEOTIDE SEQUENCE [LARGE SCALE GENOMIC DNA]</scope>
    <source>
        <strain evidence="16">SP</strain>
    </source>
</reference>
<evidence type="ECO:0000313" key="16">
    <source>
        <dbReference type="Proteomes" id="UP000198935"/>
    </source>
</evidence>
<dbReference type="InterPro" id="IPR036634">
    <property type="entry name" value="PRD_sf"/>
</dbReference>
<keyword evidence="16" id="KW-1185">Reference proteome</keyword>
<comment type="subcellular location">
    <subcellularLocation>
        <location evidence="1">Cytoplasm</location>
    </subcellularLocation>
</comment>
<evidence type="ECO:0000256" key="9">
    <source>
        <dbReference type="ARBA" id="ARBA00037387"/>
    </source>
</evidence>
<dbReference type="PANTHER" id="PTHR36203:SF1">
    <property type="entry name" value="ASCORBATE-SPECIFIC PTS SYSTEM EIIA COMPONENT"/>
    <property type="match status" value="1"/>
</dbReference>
<feature type="domain" description="PTS EIIB type-2" evidence="13">
    <location>
        <begin position="400"/>
        <end position="491"/>
    </location>
</feature>
<dbReference type="Gene3D" id="1.10.10.10">
    <property type="entry name" value="Winged helix-like DNA-binding domain superfamily/Winged helix DNA-binding domain"/>
    <property type="match status" value="1"/>
</dbReference>
<dbReference type="Gene3D" id="1.10.1790.10">
    <property type="entry name" value="PRD domain"/>
    <property type="match status" value="1"/>
</dbReference>
<dbReference type="GO" id="GO:0005737">
    <property type="term" value="C:cytoplasm"/>
    <property type="evidence" value="ECO:0007669"/>
    <property type="project" value="UniProtKB-SubCell"/>
</dbReference>
<dbReference type="SUPFAM" id="SSF52794">
    <property type="entry name" value="PTS system IIB component-like"/>
    <property type="match status" value="1"/>
</dbReference>
<dbReference type="PROSITE" id="PS51099">
    <property type="entry name" value="PTS_EIIB_TYPE_2"/>
    <property type="match status" value="1"/>
</dbReference>
<dbReference type="EMBL" id="FNPI01000026">
    <property type="protein sequence ID" value="SDZ65660.1"/>
    <property type="molecule type" value="Genomic_DNA"/>
</dbReference>
<keyword evidence="4" id="KW-0597">Phosphoprotein</keyword>
<dbReference type="CDD" id="cd05568">
    <property type="entry name" value="PTS_IIB_bgl_like"/>
    <property type="match status" value="1"/>
</dbReference>
<evidence type="ECO:0000256" key="8">
    <source>
        <dbReference type="ARBA" id="ARBA00023159"/>
    </source>
</evidence>
<name>A0A1H3UT88_9BACI</name>
<dbReference type="AlphaFoldDB" id="A0A1H3UT88"/>
<dbReference type="PANTHER" id="PTHR36203">
    <property type="entry name" value="ASCORBATE-SPECIFIC PTS SYSTEM EIIA COMPONENT"/>
    <property type="match status" value="1"/>
</dbReference>
<dbReference type="InterPro" id="IPR011608">
    <property type="entry name" value="PRD"/>
</dbReference>
<evidence type="ECO:0000259" key="14">
    <source>
        <dbReference type="PROSITE" id="PS51372"/>
    </source>
</evidence>
<evidence type="ECO:0000256" key="7">
    <source>
        <dbReference type="ARBA" id="ARBA00022777"/>
    </source>
</evidence>
<feature type="domain" description="PRD" evidence="14">
    <location>
        <begin position="288"/>
        <end position="395"/>
    </location>
</feature>
<sequence>MLDERAYIIIQKMLERPFIEKKDLQKQTSLTQRQIDYSLDKINTWLCSNRYKPIILNNHDQLSADYQTREILLKEISNSFPINEYILNRQERVKFIYLLLFLNTEYVSMNHFTTALKVGKTTIMNDLKALEVNLMEKQISVEYNRKKGYQLEGAEFSIRYLMMRMIFFDLNEDNNTQLLDHFLHTNQLDEYEATKKTIVHLLKKHHISFVENRLTEFIYSFLFIKERLKKTRINTVSADKFTPLKNMKEYAFSKELLQSFQYDKEEGIYYLSALILGLSMGETSEKTADYDTIMNLVEHIRNRFESFSGIRFDHPENVAKQLYRHFRPVYYRLYFRFPIVNPLGEKIKKEYHNLYRIVHETLKPIGAIFGSDIPEEEVAFLTMHFASLATTLHDEKTKQKVALIVCPNGVGSSSITYTVLQSIFPEFRFLVPIETSDIEKMDGQYDVVFSTVPNIRLFYTKKPVYIVSPIMNSAEKYRLIRDVYTEIGSSFFKLPSVEYIIQIVEKYAKITDKELLKRELYKYFVINDNISLEKDQYPKLSEMTSPTLIQLNMTANDWQEAIAVSAKPLVKEQRITEEYVEKMIDNANKSGPYMVIMKHVALPHARPVDGVKQLSIGITVFKDPIFFDNHASKPVKYVFCLAAIDQERHLNALSQLVLFLENDDFYALLNNSEDAKEVYHYICQNES</sequence>
<keyword evidence="8" id="KW-0010">Activator</keyword>
<keyword evidence="3" id="KW-0963">Cytoplasm</keyword>
<dbReference type="GO" id="GO:0008982">
    <property type="term" value="F:protein-N(PI)-phosphohistidine-sugar phosphotransferase activity"/>
    <property type="evidence" value="ECO:0007669"/>
    <property type="project" value="InterPro"/>
</dbReference>
<dbReference type="InterPro" id="IPR016152">
    <property type="entry name" value="PTrfase/Anion_transptr"/>
</dbReference>
<dbReference type="SUPFAM" id="SSF63520">
    <property type="entry name" value="PTS-regulatory domain, PRD"/>
    <property type="match status" value="1"/>
</dbReference>
<dbReference type="SUPFAM" id="SSF55804">
    <property type="entry name" value="Phoshotransferase/anion transport protein"/>
    <property type="match status" value="1"/>
</dbReference>
<dbReference type="GO" id="GO:0009401">
    <property type="term" value="P:phosphoenolpyruvate-dependent sugar phosphotransferase system"/>
    <property type="evidence" value="ECO:0007669"/>
    <property type="project" value="UniProtKB-KW"/>
</dbReference>
<dbReference type="STRING" id="1503961.SAMN05421736_12614"/>
<dbReference type="PROSITE" id="PS51372">
    <property type="entry name" value="PRD_2"/>
    <property type="match status" value="1"/>
</dbReference>
<keyword evidence="7" id="KW-0418">Kinase</keyword>
<dbReference type="GO" id="GO:0006355">
    <property type="term" value="P:regulation of DNA-templated transcription"/>
    <property type="evidence" value="ECO:0007669"/>
    <property type="project" value="InterPro"/>
</dbReference>
<comment type="function">
    <text evidence="9">The phosphoenolpyruvate-dependent sugar phosphotransferase system (sugar PTS), a major carbohydrate active transport system, catalyzes the phosphorylation of incoming sugar substrates concomitantly with their translocation across the cell membrane. The enzyme II UlaABC PTS system is involved in ascorbate transport.</text>
</comment>
<proteinExistence type="predicted"/>
<dbReference type="InterPro" id="IPR013011">
    <property type="entry name" value="PTS_EIIB_2"/>
</dbReference>
<keyword evidence="6" id="KW-0598">Phosphotransferase system</keyword>
<gene>
    <name evidence="15" type="ORF">SAMN05421736_12614</name>
</gene>
<evidence type="ECO:0000256" key="5">
    <source>
        <dbReference type="ARBA" id="ARBA00022679"/>
    </source>
</evidence>
<evidence type="ECO:0000256" key="6">
    <source>
        <dbReference type="ARBA" id="ARBA00022683"/>
    </source>
</evidence>
<evidence type="ECO:0000256" key="3">
    <source>
        <dbReference type="ARBA" id="ARBA00022490"/>
    </source>
</evidence>
<accession>A0A1H3UT88</accession>
<evidence type="ECO:0000259" key="13">
    <source>
        <dbReference type="PROSITE" id="PS51099"/>
    </source>
</evidence>
<dbReference type="InterPro" id="IPR036388">
    <property type="entry name" value="WH-like_DNA-bd_sf"/>
</dbReference>
<dbReference type="InterPro" id="IPR007737">
    <property type="entry name" value="Mga_HTH"/>
</dbReference>
<evidence type="ECO:0000256" key="4">
    <source>
        <dbReference type="ARBA" id="ARBA00022553"/>
    </source>
</evidence>
<dbReference type="Proteomes" id="UP000198935">
    <property type="component" value="Unassembled WGS sequence"/>
</dbReference>
<evidence type="ECO:0000256" key="1">
    <source>
        <dbReference type="ARBA" id="ARBA00004496"/>
    </source>
</evidence>